<protein>
    <recommendedName>
        <fullName evidence="4">Arrestin-like N-terminal domain-containing protein</fullName>
    </recommendedName>
</protein>
<keyword evidence="3" id="KW-1185">Reference proteome</keyword>
<evidence type="ECO:0000313" key="3">
    <source>
        <dbReference type="Proteomes" id="UP000095751"/>
    </source>
</evidence>
<dbReference type="KEGG" id="fcy:FRACYDRAFT_249507"/>
<sequence>MGLFGKSNRTTNKSKQKKQPMVGTNKKPTFGIELESPIVNSGDVLNGKVWADIPSELKGTRMSIRDTISVTLPAFVLSTMEYHAHGSYARINYKIKMALQGSSVFWDYTAETPVRINSASIGESFTLCCIVFSPVYFILC</sequence>
<evidence type="ECO:0008006" key="4">
    <source>
        <dbReference type="Google" id="ProtNLM"/>
    </source>
</evidence>
<dbReference type="InParanoid" id="A0A1E7ERZ5"/>
<evidence type="ECO:0000256" key="1">
    <source>
        <dbReference type="SAM" id="MobiDB-lite"/>
    </source>
</evidence>
<gene>
    <name evidence="2" type="ORF">FRACYDRAFT_249507</name>
</gene>
<feature type="region of interest" description="Disordered" evidence="1">
    <location>
        <begin position="1"/>
        <end position="26"/>
    </location>
</feature>
<dbReference type="AlphaFoldDB" id="A0A1E7ERZ5"/>
<organism evidence="2 3">
    <name type="scientific">Fragilariopsis cylindrus CCMP1102</name>
    <dbReference type="NCBI Taxonomy" id="635003"/>
    <lineage>
        <taxon>Eukaryota</taxon>
        <taxon>Sar</taxon>
        <taxon>Stramenopiles</taxon>
        <taxon>Ochrophyta</taxon>
        <taxon>Bacillariophyta</taxon>
        <taxon>Bacillariophyceae</taxon>
        <taxon>Bacillariophycidae</taxon>
        <taxon>Bacillariales</taxon>
        <taxon>Bacillariaceae</taxon>
        <taxon>Fragilariopsis</taxon>
    </lineage>
</organism>
<evidence type="ECO:0000313" key="2">
    <source>
        <dbReference type="EMBL" id="OEU08615.1"/>
    </source>
</evidence>
<proteinExistence type="predicted"/>
<reference evidence="2 3" key="1">
    <citation type="submission" date="2016-09" db="EMBL/GenBank/DDBJ databases">
        <title>Extensive genetic diversity and differential bi-allelic expression allows diatom success in the polar Southern Ocean.</title>
        <authorList>
            <consortium name="DOE Joint Genome Institute"/>
            <person name="Mock T."/>
            <person name="Otillar R.P."/>
            <person name="Strauss J."/>
            <person name="Dupont C."/>
            <person name="Frickenhaus S."/>
            <person name="Maumus F."/>
            <person name="Mcmullan M."/>
            <person name="Sanges R."/>
            <person name="Schmutz J."/>
            <person name="Toseland A."/>
            <person name="Valas R."/>
            <person name="Veluchamy A."/>
            <person name="Ward B.J."/>
            <person name="Allen A."/>
            <person name="Barry K."/>
            <person name="Falciatore A."/>
            <person name="Ferrante M."/>
            <person name="Fortunato A.E."/>
            <person name="Gloeckner G."/>
            <person name="Gruber A."/>
            <person name="Hipkin R."/>
            <person name="Janech M."/>
            <person name="Kroth P."/>
            <person name="Leese F."/>
            <person name="Lindquist E."/>
            <person name="Lyon B.R."/>
            <person name="Martin J."/>
            <person name="Mayer C."/>
            <person name="Parker M."/>
            <person name="Quesneville H."/>
            <person name="Raymond J."/>
            <person name="Uhlig C."/>
            <person name="Valentin K.U."/>
            <person name="Worden A.Z."/>
            <person name="Armbrust E.V."/>
            <person name="Bowler C."/>
            <person name="Green B."/>
            <person name="Moulton V."/>
            <person name="Van Oosterhout C."/>
            <person name="Grigoriev I."/>
        </authorList>
    </citation>
    <scope>NUCLEOTIDE SEQUENCE [LARGE SCALE GENOMIC DNA]</scope>
    <source>
        <strain evidence="2 3">CCMP1102</strain>
    </source>
</reference>
<accession>A0A1E7ERZ5</accession>
<dbReference type="EMBL" id="KV784379">
    <property type="protein sequence ID" value="OEU08615.1"/>
    <property type="molecule type" value="Genomic_DNA"/>
</dbReference>
<dbReference type="Proteomes" id="UP000095751">
    <property type="component" value="Unassembled WGS sequence"/>
</dbReference>
<name>A0A1E7ERZ5_9STRA</name>